<feature type="signal peptide" evidence="2">
    <location>
        <begin position="1"/>
        <end position="22"/>
    </location>
</feature>
<reference evidence="3 4" key="1">
    <citation type="submission" date="2024-06" db="EMBL/GenBank/DDBJ databases">
        <authorList>
            <person name="Kraege A."/>
            <person name="Thomma B."/>
        </authorList>
    </citation>
    <scope>NUCLEOTIDE SEQUENCE [LARGE SCALE GENOMIC DNA]</scope>
</reference>
<dbReference type="PANTHER" id="PTHR35135:SF3">
    <property type="entry name" value="OS05G0517800 PROTEIN"/>
    <property type="match status" value="1"/>
</dbReference>
<gene>
    <name evidence="3" type="primary">g12273</name>
    <name evidence="3" type="ORF">VP750_LOCUS10932</name>
</gene>
<evidence type="ECO:0000313" key="4">
    <source>
        <dbReference type="Proteomes" id="UP001497392"/>
    </source>
</evidence>
<protein>
    <submittedName>
        <fullName evidence="3">G12273 protein</fullName>
    </submittedName>
</protein>
<organism evidence="3 4">
    <name type="scientific">Coccomyxa viridis</name>
    <dbReference type="NCBI Taxonomy" id="1274662"/>
    <lineage>
        <taxon>Eukaryota</taxon>
        <taxon>Viridiplantae</taxon>
        <taxon>Chlorophyta</taxon>
        <taxon>core chlorophytes</taxon>
        <taxon>Trebouxiophyceae</taxon>
        <taxon>Trebouxiophyceae incertae sedis</taxon>
        <taxon>Coccomyxaceae</taxon>
        <taxon>Coccomyxa</taxon>
    </lineage>
</organism>
<feature type="compositionally biased region" description="Basic and acidic residues" evidence="1">
    <location>
        <begin position="53"/>
        <end position="65"/>
    </location>
</feature>
<evidence type="ECO:0000256" key="2">
    <source>
        <dbReference type="SAM" id="SignalP"/>
    </source>
</evidence>
<comment type="caution">
    <text evidence="3">The sequence shown here is derived from an EMBL/GenBank/DDBJ whole genome shotgun (WGS) entry which is preliminary data.</text>
</comment>
<dbReference type="EMBL" id="CAXHTA020000019">
    <property type="protein sequence ID" value="CAL5229026.1"/>
    <property type="molecule type" value="Genomic_DNA"/>
</dbReference>
<evidence type="ECO:0000313" key="3">
    <source>
        <dbReference type="EMBL" id="CAL5229026.1"/>
    </source>
</evidence>
<keyword evidence="2" id="KW-0732">Signal</keyword>
<evidence type="ECO:0000256" key="1">
    <source>
        <dbReference type="SAM" id="MobiDB-lite"/>
    </source>
</evidence>
<sequence>MAITNFMITLVGVATVAYLMRGDVRTGATTFRRNLKHIRGWLEEQGAASSQATKEEVKQVTDKVKPPPQNPTKTPEP</sequence>
<feature type="region of interest" description="Disordered" evidence="1">
    <location>
        <begin position="44"/>
        <end position="77"/>
    </location>
</feature>
<feature type="chain" id="PRO_5046419941" evidence="2">
    <location>
        <begin position="23"/>
        <end position="77"/>
    </location>
</feature>
<accession>A0ABP1G9Y0</accession>
<proteinExistence type="predicted"/>
<keyword evidence="4" id="KW-1185">Reference proteome</keyword>
<dbReference type="Proteomes" id="UP001497392">
    <property type="component" value="Unassembled WGS sequence"/>
</dbReference>
<dbReference type="PANTHER" id="PTHR35135">
    <property type="entry name" value="OS05G0517800 PROTEIN"/>
    <property type="match status" value="1"/>
</dbReference>
<name>A0ABP1G9Y0_9CHLO</name>